<reference evidence="2 3" key="1">
    <citation type="submission" date="2021-12" db="EMBL/GenBank/DDBJ databases">
        <title>Genome sequencing of bacteria with rrn-lacking chromosome and rrn-plasmid.</title>
        <authorList>
            <person name="Anda M."/>
            <person name="Iwasaki W."/>
        </authorList>
    </citation>
    <scope>NUCLEOTIDE SEQUENCE [LARGE SCALE GENOMIC DNA]</scope>
    <source>
        <strain evidence="2 3">NBRC 15940</strain>
    </source>
</reference>
<evidence type="ECO:0000313" key="2">
    <source>
        <dbReference type="EMBL" id="GJM62400.1"/>
    </source>
</evidence>
<protein>
    <submittedName>
        <fullName evidence="2">Uncharacterized protein</fullName>
    </submittedName>
</protein>
<dbReference type="Proteomes" id="UP001310022">
    <property type="component" value="Unassembled WGS sequence"/>
</dbReference>
<name>A0AAN4W0T4_9BACT</name>
<evidence type="ECO:0000256" key="1">
    <source>
        <dbReference type="SAM" id="SignalP"/>
    </source>
</evidence>
<feature type="chain" id="PRO_5042853250" evidence="1">
    <location>
        <begin position="22"/>
        <end position="191"/>
    </location>
</feature>
<dbReference type="RefSeq" id="WP_060684994.1">
    <property type="nucleotide sequence ID" value="NZ_BQKE01000001.1"/>
</dbReference>
<dbReference type="EMBL" id="BQKE01000001">
    <property type="protein sequence ID" value="GJM62400.1"/>
    <property type="molecule type" value="Genomic_DNA"/>
</dbReference>
<proteinExistence type="predicted"/>
<gene>
    <name evidence="2" type="ORF">PEDI_29520</name>
</gene>
<comment type="caution">
    <text evidence="2">The sequence shown here is derived from an EMBL/GenBank/DDBJ whole genome shotgun (WGS) entry which is preliminary data.</text>
</comment>
<dbReference type="AlphaFoldDB" id="A0AAN4W0T4"/>
<keyword evidence="1" id="KW-0732">Signal</keyword>
<sequence length="191" mass="21282">MKPNRYLLGLLSFLMFLFSCSKTVITQSESPVKESLVEPQLVVVYDGEQDLDWVCSFEERLASSLPSDLNAVSIRKVLFDPHATVEQHVKSLMEQGKNTVLLVKLVKDSSEMNLTTDADGGSIRGRQQLDQQTPAEIEDAVVLRAELYDLKSRKLVYNCLSKTGTKKPSLGVGSSFGKALGKNMRKEGLWR</sequence>
<feature type="signal peptide" evidence="1">
    <location>
        <begin position="1"/>
        <end position="21"/>
    </location>
</feature>
<accession>A0AAN4W0T4</accession>
<organism evidence="2 3">
    <name type="scientific">Persicobacter diffluens</name>
    <dbReference type="NCBI Taxonomy" id="981"/>
    <lineage>
        <taxon>Bacteria</taxon>
        <taxon>Pseudomonadati</taxon>
        <taxon>Bacteroidota</taxon>
        <taxon>Cytophagia</taxon>
        <taxon>Cytophagales</taxon>
        <taxon>Persicobacteraceae</taxon>
        <taxon>Persicobacter</taxon>
    </lineage>
</organism>
<evidence type="ECO:0000313" key="3">
    <source>
        <dbReference type="Proteomes" id="UP001310022"/>
    </source>
</evidence>
<dbReference type="PROSITE" id="PS51257">
    <property type="entry name" value="PROKAR_LIPOPROTEIN"/>
    <property type="match status" value="1"/>
</dbReference>
<keyword evidence="3" id="KW-1185">Reference proteome</keyword>